<keyword evidence="4 6" id="KW-0802">TPR repeat</keyword>
<evidence type="ECO:0000256" key="6">
    <source>
        <dbReference type="PROSITE-ProRule" id="PRU00339"/>
    </source>
</evidence>
<dbReference type="RefSeq" id="WP_131850012.1">
    <property type="nucleotide sequence ID" value="NZ_SLXV01000067.1"/>
</dbReference>
<sequence>MENPYTEASLARYIVKKTRKDLGLNQKDLEDLSLSASTISNIERGEVDPRDETFAYLLKKLNLDQAKLDSLIQQEQYAMEELRFYFDCIETMLDNQNFGSTEGKLEILNKLEAVKLEDFHTSAPWLSYLKGRYYYKSNDFKKARFHFEQAIQLCRIHKLEPENNIISLCYNQLSSCSHYQNDFLSALAHVKNGLEAFDDTKKRPEVRYLLLSNKILYLMKSSQSDLALQLLSEIWESLSEIENIPVRLNFYKYRSTLLREQEEFNKAIQICEEGIELARKTKMQDDGYLDLLNILGSIYLKQRLFNKALSRFQMALEIDRNLEYPRRHIDIHSYLAVLFLAQQDWKQAYAHIQEAIQISRKLPDIFRLSKALIIQGNCLSHQGHYADAVPFFQEAIKLTGKHGFKHRQHSALLKLTNCFDMMKSNDEFITCMKEMYILQKELHFKSEDDLYEL</sequence>
<dbReference type="EMBL" id="SLXV01000067">
    <property type="protein sequence ID" value="TCP60824.1"/>
    <property type="molecule type" value="Genomic_DNA"/>
</dbReference>
<dbReference type="SUPFAM" id="SSF47413">
    <property type="entry name" value="lambda repressor-like DNA-binding domains"/>
    <property type="match status" value="1"/>
</dbReference>
<dbReference type="InterPro" id="IPR051476">
    <property type="entry name" value="Bac_ResReg_Asp_Phosphatase"/>
</dbReference>
<evidence type="ECO:0000256" key="3">
    <source>
        <dbReference type="ARBA" id="ARBA00022737"/>
    </source>
</evidence>
<comment type="similarity">
    <text evidence="5">Belongs to the Rap family.</text>
</comment>
<dbReference type="OrthoDB" id="2985661at2"/>
<feature type="domain" description="HTH cro/C1-type" evidence="7">
    <location>
        <begin position="15"/>
        <end position="68"/>
    </location>
</feature>
<dbReference type="PROSITE" id="PS50943">
    <property type="entry name" value="HTH_CROC1"/>
    <property type="match status" value="1"/>
</dbReference>
<reference evidence="8 9" key="1">
    <citation type="submission" date="2019-03" db="EMBL/GenBank/DDBJ databases">
        <title>Genomic Encyclopedia of Type Strains, Phase IV (KMG-IV): sequencing the most valuable type-strain genomes for metagenomic binning, comparative biology and taxonomic classification.</title>
        <authorList>
            <person name="Goeker M."/>
        </authorList>
    </citation>
    <scope>NUCLEOTIDE SEQUENCE [LARGE SCALE GENOMIC DNA]</scope>
    <source>
        <strain evidence="8 9">DSM 46831</strain>
    </source>
</reference>
<keyword evidence="3" id="KW-0677">Repeat</keyword>
<dbReference type="Pfam" id="PF07719">
    <property type="entry name" value="TPR_2"/>
    <property type="match status" value="1"/>
</dbReference>
<dbReference type="GO" id="GO:0003677">
    <property type="term" value="F:DNA binding"/>
    <property type="evidence" value="ECO:0007669"/>
    <property type="project" value="InterPro"/>
</dbReference>
<dbReference type="InterPro" id="IPR001387">
    <property type="entry name" value="Cro/C1-type_HTH"/>
</dbReference>
<evidence type="ECO:0000256" key="4">
    <source>
        <dbReference type="ARBA" id="ARBA00022803"/>
    </source>
</evidence>
<dbReference type="SMART" id="SM00028">
    <property type="entry name" value="TPR"/>
    <property type="match status" value="6"/>
</dbReference>
<gene>
    <name evidence="8" type="ORF">EDD57_1677</name>
</gene>
<protein>
    <submittedName>
        <fullName evidence="8">Tetratricopeptide repeat protein</fullName>
    </submittedName>
</protein>
<dbReference type="CDD" id="cd00093">
    <property type="entry name" value="HTH_XRE"/>
    <property type="match status" value="1"/>
</dbReference>
<evidence type="ECO:0000313" key="9">
    <source>
        <dbReference type="Proteomes" id="UP000294746"/>
    </source>
</evidence>
<organism evidence="8 9">
    <name type="scientific">Baia soyae</name>
    <dbReference type="NCBI Taxonomy" id="1544746"/>
    <lineage>
        <taxon>Bacteria</taxon>
        <taxon>Bacillati</taxon>
        <taxon>Bacillota</taxon>
        <taxon>Bacilli</taxon>
        <taxon>Bacillales</taxon>
        <taxon>Thermoactinomycetaceae</taxon>
        <taxon>Baia</taxon>
    </lineage>
</organism>
<dbReference type="SUPFAM" id="SSF48452">
    <property type="entry name" value="TPR-like"/>
    <property type="match status" value="2"/>
</dbReference>
<dbReference type="Gene3D" id="1.25.40.10">
    <property type="entry name" value="Tetratricopeptide repeat domain"/>
    <property type="match status" value="3"/>
</dbReference>
<dbReference type="AlphaFoldDB" id="A0A4R2RE62"/>
<dbReference type="PANTHER" id="PTHR46630">
    <property type="entry name" value="TETRATRICOPEPTIDE REPEAT PROTEIN 29"/>
    <property type="match status" value="1"/>
</dbReference>
<evidence type="ECO:0000313" key="8">
    <source>
        <dbReference type="EMBL" id="TCP60824.1"/>
    </source>
</evidence>
<comment type="caution">
    <text evidence="8">The sequence shown here is derived from an EMBL/GenBank/DDBJ whole genome shotgun (WGS) entry which is preliminary data.</text>
</comment>
<dbReference type="Gene3D" id="1.10.260.40">
    <property type="entry name" value="lambda repressor-like DNA-binding domains"/>
    <property type="match status" value="1"/>
</dbReference>
<evidence type="ECO:0000256" key="1">
    <source>
        <dbReference type="ARBA" id="ARBA00004496"/>
    </source>
</evidence>
<dbReference type="Pfam" id="PF01381">
    <property type="entry name" value="HTH_3"/>
    <property type="match status" value="1"/>
</dbReference>
<comment type="subcellular location">
    <subcellularLocation>
        <location evidence="1">Cytoplasm</location>
    </subcellularLocation>
</comment>
<dbReference type="PROSITE" id="PS50005">
    <property type="entry name" value="TPR"/>
    <property type="match status" value="2"/>
</dbReference>
<dbReference type="InterPro" id="IPR013105">
    <property type="entry name" value="TPR_2"/>
</dbReference>
<proteinExistence type="inferred from homology"/>
<keyword evidence="9" id="KW-1185">Reference proteome</keyword>
<dbReference type="InterPro" id="IPR010982">
    <property type="entry name" value="Lambda_DNA-bd_dom_sf"/>
</dbReference>
<evidence type="ECO:0000256" key="5">
    <source>
        <dbReference type="ARBA" id="ARBA00038253"/>
    </source>
</evidence>
<dbReference type="PANTHER" id="PTHR46630:SF1">
    <property type="entry name" value="TETRATRICOPEPTIDE REPEAT PROTEIN 29"/>
    <property type="match status" value="1"/>
</dbReference>
<dbReference type="SMART" id="SM00530">
    <property type="entry name" value="HTH_XRE"/>
    <property type="match status" value="1"/>
</dbReference>
<evidence type="ECO:0000256" key="2">
    <source>
        <dbReference type="ARBA" id="ARBA00022490"/>
    </source>
</evidence>
<dbReference type="Pfam" id="PF13424">
    <property type="entry name" value="TPR_12"/>
    <property type="match status" value="1"/>
</dbReference>
<dbReference type="Proteomes" id="UP000294746">
    <property type="component" value="Unassembled WGS sequence"/>
</dbReference>
<dbReference type="GO" id="GO:0005737">
    <property type="term" value="C:cytoplasm"/>
    <property type="evidence" value="ECO:0007669"/>
    <property type="project" value="UniProtKB-SubCell"/>
</dbReference>
<dbReference type="InterPro" id="IPR011990">
    <property type="entry name" value="TPR-like_helical_dom_sf"/>
</dbReference>
<dbReference type="InterPro" id="IPR019734">
    <property type="entry name" value="TPR_rpt"/>
</dbReference>
<evidence type="ECO:0000259" key="7">
    <source>
        <dbReference type="PROSITE" id="PS50943"/>
    </source>
</evidence>
<feature type="repeat" description="TPR" evidence="6">
    <location>
        <begin position="289"/>
        <end position="322"/>
    </location>
</feature>
<keyword evidence="2" id="KW-0963">Cytoplasm</keyword>
<feature type="repeat" description="TPR" evidence="6">
    <location>
        <begin position="369"/>
        <end position="402"/>
    </location>
</feature>
<name>A0A4R2RE62_9BACL</name>
<accession>A0A4R2RE62</accession>